<name>A0A1G8N161_9NOCA</name>
<dbReference type="InterPro" id="IPR011009">
    <property type="entry name" value="Kinase-like_dom_sf"/>
</dbReference>
<sequence length="509" mass="55274">MTPPFVALRETHTSVLFFVGDRVHKMKKPLDLGFLDNRDRATREAACHREVALNRRLAPDVYLGVADVSGPDGRPCEHLVEMRRLPDERRLSTVLDRADPPVDVVDALDDVARQVARLHAEAATGGEVDRCAEREAFARLWDLSLDHLDRLDAPDDGCRPLGAARLLAAIRDAARQFLHGRAALFEARIAAGRARDGHGDLLADDIFCLDDGARIIDCLEFDDELRFGDVFLDIAFLAMDLERAGRPDLARTLLVRYRALTGDECPPALIHHFVAYRATVRAKVAALRFGQGDADSRDTALALLDQARNNLRRGTIRLVTVGGLSGSGKTVTAATIGAFLSAPVLRSDVIRKESAGLDPLVDAASPPGEGLYSRERTEATYAAMLARAEETLTLGRSVVLDASWLSARDRARAADLAARVGAEFVEIECAADRDVRIRRVLERRAAGTDASDATPDVLSAQESTRDEWPSATVLDTTAGGPAPDQWLDRTVGPAPWPIDPSSPPSTRGA</sequence>
<feature type="region of interest" description="Disordered" evidence="1">
    <location>
        <begin position="446"/>
        <end position="509"/>
    </location>
</feature>
<proteinExistence type="predicted"/>
<evidence type="ECO:0000313" key="3">
    <source>
        <dbReference type="Proteomes" id="UP000183263"/>
    </source>
</evidence>
<keyword evidence="3" id="KW-1185">Reference proteome</keyword>
<gene>
    <name evidence="2" type="ORF">SAMN05444695_110142</name>
</gene>
<dbReference type="RefSeq" id="WP_072738723.1">
    <property type="nucleotide sequence ID" value="NZ_CP048813.1"/>
</dbReference>
<feature type="compositionally biased region" description="Pro residues" evidence="1">
    <location>
        <begin position="494"/>
        <end position="503"/>
    </location>
</feature>
<dbReference type="SUPFAM" id="SSF56112">
    <property type="entry name" value="Protein kinase-like (PK-like)"/>
    <property type="match status" value="1"/>
</dbReference>
<dbReference type="PANTHER" id="PTHR43883">
    <property type="entry name" value="SLR0207 PROTEIN"/>
    <property type="match status" value="1"/>
</dbReference>
<dbReference type="InterPro" id="IPR027417">
    <property type="entry name" value="P-loop_NTPase"/>
</dbReference>
<reference evidence="2 3" key="1">
    <citation type="submission" date="2016-10" db="EMBL/GenBank/DDBJ databases">
        <authorList>
            <person name="de Groot N.N."/>
        </authorList>
    </citation>
    <scope>NUCLEOTIDE SEQUENCE [LARGE SCALE GENOMIC DNA]</scope>
    <source>
        <strain evidence="2 3">DSM 44892</strain>
    </source>
</reference>
<accession>A0A1G8N161</accession>
<dbReference type="PANTHER" id="PTHR43883:SF1">
    <property type="entry name" value="GLUCONOKINASE"/>
    <property type="match status" value="1"/>
</dbReference>
<dbReference type="AlphaFoldDB" id="A0A1G8N161"/>
<evidence type="ECO:0008006" key="4">
    <source>
        <dbReference type="Google" id="ProtNLM"/>
    </source>
</evidence>
<dbReference type="SUPFAM" id="SSF52540">
    <property type="entry name" value="P-loop containing nucleoside triphosphate hydrolases"/>
    <property type="match status" value="1"/>
</dbReference>
<dbReference type="EMBL" id="FNDN01000010">
    <property type="protein sequence ID" value="SDI73797.1"/>
    <property type="molecule type" value="Genomic_DNA"/>
</dbReference>
<organism evidence="2 3">
    <name type="scientific">Rhodococcus triatomae</name>
    <dbReference type="NCBI Taxonomy" id="300028"/>
    <lineage>
        <taxon>Bacteria</taxon>
        <taxon>Bacillati</taxon>
        <taxon>Actinomycetota</taxon>
        <taxon>Actinomycetes</taxon>
        <taxon>Mycobacteriales</taxon>
        <taxon>Nocardiaceae</taxon>
        <taxon>Rhodococcus</taxon>
    </lineage>
</organism>
<dbReference type="Pfam" id="PF13671">
    <property type="entry name" value="AAA_33"/>
    <property type="match status" value="1"/>
</dbReference>
<dbReference type="Gene3D" id="3.40.50.300">
    <property type="entry name" value="P-loop containing nucleotide triphosphate hydrolases"/>
    <property type="match status" value="1"/>
</dbReference>
<dbReference type="Proteomes" id="UP000183263">
    <property type="component" value="Unassembled WGS sequence"/>
</dbReference>
<protein>
    <recommendedName>
        <fullName evidence="4">AAA family ATPase</fullName>
    </recommendedName>
</protein>
<evidence type="ECO:0000256" key="1">
    <source>
        <dbReference type="SAM" id="MobiDB-lite"/>
    </source>
</evidence>
<dbReference type="InterPro" id="IPR052732">
    <property type="entry name" value="Cell-binding_unc_protein"/>
</dbReference>
<evidence type="ECO:0000313" key="2">
    <source>
        <dbReference type="EMBL" id="SDI73797.1"/>
    </source>
</evidence>